<organism evidence="1">
    <name type="scientific">Desulfobacca acetoxidans</name>
    <dbReference type="NCBI Taxonomy" id="60893"/>
    <lineage>
        <taxon>Bacteria</taxon>
        <taxon>Pseudomonadati</taxon>
        <taxon>Thermodesulfobacteriota</taxon>
        <taxon>Desulfobaccia</taxon>
        <taxon>Desulfobaccales</taxon>
        <taxon>Desulfobaccaceae</taxon>
        <taxon>Desulfobacca</taxon>
    </lineage>
</organism>
<gene>
    <name evidence="1" type="ORF">ENV52_05450</name>
</gene>
<proteinExistence type="predicted"/>
<dbReference type="AlphaFoldDB" id="A0A7V6A2K5"/>
<comment type="caution">
    <text evidence="1">The sequence shown here is derived from an EMBL/GenBank/DDBJ whole genome shotgun (WGS) entry which is preliminary data.</text>
</comment>
<evidence type="ECO:0000313" key="1">
    <source>
        <dbReference type="EMBL" id="HHS29132.1"/>
    </source>
</evidence>
<sequence length="124" mass="14528">MQPEVTVPEVFNVFKEISEAPEKLFDMLRLDLRGMAGDCLTVLEEWGAVIHVGRKRYERSPVSPVVPKIFYYYLTYCYHSTHFFLLAKLNLRQGPQYPSCPEMTWPSPPQWRHLPILGRSEAER</sequence>
<protein>
    <submittedName>
        <fullName evidence="1">Uncharacterized protein</fullName>
    </submittedName>
</protein>
<accession>A0A7V6A2K5</accession>
<dbReference type="EMBL" id="DTGR01000082">
    <property type="protein sequence ID" value="HHS29132.1"/>
    <property type="molecule type" value="Genomic_DNA"/>
</dbReference>
<reference evidence="1" key="1">
    <citation type="journal article" date="2020" name="mSystems">
        <title>Genome- and Community-Level Interaction Insights into Carbon Utilization and Element Cycling Functions of Hydrothermarchaeota in Hydrothermal Sediment.</title>
        <authorList>
            <person name="Zhou Z."/>
            <person name="Liu Y."/>
            <person name="Xu W."/>
            <person name="Pan J."/>
            <person name="Luo Z.H."/>
            <person name="Li M."/>
        </authorList>
    </citation>
    <scope>NUCLEOTIDE SEQUENCE [LARGE SCALE GENOMIC DNA]</scope>
    <source>
        <strain evidence="1">SpSt-767</strain>
    </source>
</reference>
<name>A0A7V6A2K5_9BACT</name>